<evidence type="ECO:0000313" key="2">
    <source>
        <dbReference type="EMBL" id="RVU01884.1"/>
    </source>
</evidence>
<feature type="transmembrane region" description="Helical" evidence="1">
    <location>
        <begin position="145"/>
        <end position="169"/>
    </location>
</feature>
<feature type="transmembrane region" description="Helical" evidence="1">
    <location>
        <begin position="95"/>
        <end position="125"/>
    </location>
</feature>
<name>A0A3S2V2W6_9SPHI</name>
<sequence length="328" mass="37671">MINIFRSYNPINIAWLAVLTLLLRFGYLAHAPSQVEFIFVEPFARLLVPVNYEFALSPFFNVLLASALVFVQALLLNTLVNYFNLAGKPSYLPALMYITLSALFTPFLILSAPLICNFLVILMLYKLFALYQGGGVMAAAYDLGLIVALGSLIYLPFIYLFLVVLIALVTFRPFNWREWTAAILGYATVFFFLAVVYYSTGRMHAFTKIWLPLGTKFPNSISINTYNFLLLIPVAFILVLSAYRLQQHFFKSYVHIRKSYQLLLIFFIVAGLSFYVKATFQLNHFLLCAIPAAIAFAYYFLYSNSRWFYESIYILLLAGIIWFQFNTF</sequence>
<keyword evidence="2" id="KW-0560">Oxidoreductase</keyword>
<keyword evidence="2" id="KW-0503">Monooxygenase</keyword>
<accession>A0A3S2V2W6</accession>
<reference evidence="2 3" key="1">
    <citation type="submission" date="2019-01" db="EMBL/GenBank/DDBJ databases">
        <authorList>
            <person name="Chen W.-M."/>
        </authorList>
    </citation>
    <scope>NUCLEOTIDE SEQUENCE [LARGE SCALE GENOMIC DNA]</scope>
    <source>
        <strain evidence="2 3">YBJ-36</strain>
    </source>
</reference>
<feature type="transmembrane region" description="Helical" evidence="1">
    <location>
        <begin position="282"/>
        <end position="300"/>
    </location>
</feature>
<keyword evidence="1" id="KW-0472">Membrane</keyword>
<feature type="transmembrane region" description="Helical" evidence="1">
    <location>
        <begin position="59"/>
        <end position="83"/>
    </location>
</feature>
<dbReference type="GO" id="GO:0004497">
    <property type="term" value="F:monooxygenase activity"/>
    <property type="evidence" value="ECO:0007669"/>
    <property type="project" value="UniProtKB-KW"/>
</dbReference>
<dbReference type="OrthoDB" id="1115611at2"/>
<dbReference type="EMBL" id="SACK01000002">
    <property type="protein sequence ID" value="RVU01884.1"/>
    <property type="molecule type" value="Genomic_DNA"/>
</dbReference>
<dbReference type="AlphaFoldDB" id="A0A3S2V2W6"/>
<proteinExistence type="predicted"/>
<dbReference type="Proteomes" id="UP000282759">
    <property type="component" value="Unassembled WGS sequence"/>
</dbReference>
<gene>
    <name evidence="2" type="ORF">EOD41_07970</name>
</gene>
<organism evidence="2 3">
    <name type="scientific">Mucilaginibacter limnophilus</name>
    <dbReference type="NCBI Taxonomy" id="1932778"/>
    <lineage>
        <taxon>Bacteria</taxon>
        <taxon>Pseudomonadati</taxon>
        <taxon>Bacteroidota</taxon>
        <taxon>Sphingobacteriia</taxon>
        <taxon>Sphingobacteriales</taxon>
        <taxon>Sphingobacteriaceae</taxon>
        <taxon>Mucilaginibacter</taxon>
    </lineage>
</organism>
<feature type="transmembrane region" description="Helical" evidence="1">
    <location>
        <begin position="260"/>
        <end position="276"/>
    </location>
</feature>
<evidence type="ECO:0000313" key="3">
    <source>
        <dbReference type="Proteomes" id="UP000282759"/>
    </source>
</evidence>
<feature type="transmembrane region" description="Helical" evidence="1">
    <location>
        <begin position="307"/>
        <end position="325"/>
    </location>
</feature>
<protein>
    <submittedName>
        <fullName evidence="2">Beta-carotene 15,15'-monooxygenase</fullName>
    </submittedName>
</protein>
<evidence type="ECO:0000256" key="1">
    <source>
        <dbReference type="SAM" id="Phobius"/>
    </source>
</evidence>
<feature type="transmembrane region" description="Helical" evidence="1">
    <location>
        <begin position="181"/>
        <end position="200"/>
    </location>
</feature>
<keyword evidence="3" id="KW-1185">Reference proteome</keyword>
<dbReference type="RefSeq" id="WP_127704248.1">
    <property type="nucleotide sequence ID" value="NZ_SACK01000002.1"/>
</dbReference>
<keyword evidence="1" id="KW-0812">Transmembrane</keyword>
<keyword evidence="1" id="KW-1133">Transmembrane helix</keyword>
<dbReference type="Pfam" id="PF19992">
    <property type="entry name" value="DUF6427"/>
    <property type="match status" value="1"/>
</dbReference>
<dbReference type="InterPro" id="IPR045625">
    <property type="entry name" value="DUF6427"/>
</dbReference>
<feature type="transmembrane region" description="Helical" evidence="1">
    <location>
        <begin position="220"/>
        <end position="240"/>
    </location>
</feature>
<comment type="caution">
    <text evidence="2">The sequence shown here is derived from an EMBL/GenBank/DDBJ whole genome shotgun (WGS) entry which is preliminary data.</text>
</comment>